<dbReference type="AlphaFoldDB" id="A0A1E2RZ12"/>
<protein>
    <submittedName>
        <fullName evidence="7">Inner membrane protein YbbJ</fullName>
    </submittedName>
</protein>
<dbReference type="Proteomes" id="UP000095087">
    <property type="component" value="Unassembled WGS sequence"/>
</dbReference>
<dbReference type="InterPro" id="IPR002810">
    <property type="entry name" value="NfeD-like_C"/>
</dbReference>
<evidence type="ECO:0000256" key="2">
    <source>
        <dbReference type="ARBA" id="ARBA00022692"/>
    </source>
</evidence>
<comment type="caution">
    <text evidence="7">The sequence shown here is derived from an EMBL/GenBank/DDBJ whole genome shotgun (WGS) entry which is preliminary data.</text>
</comment>
<dbReference type="EMBL" id="MASI01000003">
    <property type="protein sequence ID" value="ODA67473.1"/>
    <property type="molecule type" value="Genomic_DNA"/>
</dbReference>
<dbReference type="SUPFAM" id="SSF141322">
    <property type="entry name" value="NfeD domain-like"/>
    <property type="match status" value="1"/>
</dbReference>
<organism evidence="7 8">
    <name type="scientific">Methyloligella halotolerans</name>
    <dbReference type="NCBI Taxonomy" id="1177755"/>
    <lineage>
        <taxon>Bacteria</taxon>
        <taxon>Pseudomonadati</taxon>
        <taxon>Pseudomonadota</taxon>
        <taxon>Alphaproteobacteria</taxon>
        <taxon>Hyphomicrobiales</taxon>
        <taxon>Hyphomicrobiaceae</taxon>
        <taxon>Methyloligella</taxon>
    </lineage>
</organism>
<dbReference type="PANTHER" id="PTHR33507">
    <property type="entry name" value="INNER MEMBRANE PROTEIN YBBJ"/>
    <property type="match status" value="1"/>
</dbReference>
<evidence type="ECO:0000256" key="1">
    <source>
        <dbReference type="ARBA" id="ARBA00004141"/>
    </source>
</evidence>
<dbReference type="RefSeq" id="WP_069094831.1">
    <property type="nucleotide sequence ID" value="NZ_MASI01000003.1"/>
</dbReference>
<feature type="transmembrane region" description="Helical" evidence="5">
    <location>
        <begin position="6"/>
        <end position="22"/>
    </location>
</feature>
<evidence type="ECO:0000256" key="5">
    <source>
        <dbReference type="SAM" id="Phobius"/>
    </source>
</evidence>
<accession>A0A1E2RZ12</accession>
<proteinExistence type="predicted"/>
<evidence type="ECO:0000256" key="4">
    <source>
        <dbReference type="ARBA" id="ARBA00023136"/>
    </source>
</evidence>
<dbReference type="Pfam" id="PF01957">
    <property type="entry name" value="NfeD"/>
    <property type="match status" value="1"/>
</dbReference>
<feature type="transmembrane region" description="Helical" evidence="5">
    <location>
        <begin position="54"/>
        <end position="74"/>
    </location>
</feature>
<reference evidence="7 8" key="1">
    <citation type="submission" date="2016-07" db="EMBL/GenBank/DDBJ databases">
        <title>Draft genome sequence of Methyloligella halotolerans C2T (VKM B-2706T=CCUG 61687T=DSM 25045T), a halotolerant polyhydroxybutyrate accumulating methylotroph.</title>
        <authorList>
            <person name="Vasilenko O.V."/>
            <person name="Doronina N.V."/>
            <person name="Poroshina M.N."/>
            <person name="Tarlachkov S.V."/>
            <person name="Trotsenko Y.A."/>
        </authorList>
    </citation>
    <scope>NUCLEOTIDE SEQUENCE [LARGE SCALE GENOMIC DNA]</scope>
    <source>
        <strain evidence="7 8">VKM B-2706</strain>
    </source>
</reference>
<dbReference type="PANTHER" id="PTHR33507:SF3">
    <property type="entry name" value="INNER MEMBRANE PROTEIN YBBJ"/>
    <property type="match status" value="1"/>
</dbReference>
<dbReference type="OrthoDB" id="9810336at2"/>
<comment type="subcellular location">
    <subcellularLocation>
        <location evidence="1">Membrane</location>
        <topology evidence="1">Multi-pass membrane protein</topology>
    </subcellularLocation>
</comment>
<evidence type="ECO:0000313" key="7">
    <source>
        <dbReference type="EMBL" id="ODA67473.1"/>
    </source>
</evidence>
<evidence type="ECO:0000313" key="8">
    <source>
        <dbReference type="Proteomes" id="UP000095087"/>
    </source>
</evidence>
<dbReference type="GO" id="GO:0005886">
    <property type="term" value="C:plasma membrane"/>
    <property type="evidence" value="ECO:0007669"/>
    <property type="project" value="TreeGrafter"/>
</dbReference>
<keyword evidence="8" id="KW-1185">Reference proteome</keyword>
<name>A0A1E2RZ12_9HYPH</name>
<dbReference type="InterPro" id="IPR012340">
    <property type="entry name" value="NA-bd_OB-fold"/>
</dbReference>
<feature type="transmembrane region" description="Helical" evidence="5">
    <location>
        <begin position="29"/>
        <end position="48"/>
    </location>
</feature>
<gene>
    <name evidence="7" type="ORF">A7A08_01505</name>
</gene>
<dbReference type="InterPro" id="IPR052165">
    <property type="entry name" value="Membrane_assoc_protease"/>
</dbReference>
<feature type="domain" description="NfeD-like C-terminal" evidence="6">
    <location>
        <begin position="92"/>
        <end position="145"/>
    </location>
</feature>
<evidence type="ECO:0000259" key="6">
    <source>
        <dbReference type="Pfam" id="PF01957"/>
    </source>
</evidence>
<dbReference type="STRING" id="1177755.A7A08_01505"/>
<keyword evidence="3 5" id="KW-1133">Transmembrane helix</keyword>
<keyword evidence="2 5" id="KW-0812">Transmembrane</keyword>
<keyword evidence="4 5" id="KW-0472">Membrane</keyword>
<evidence type="ECO:0000256" key="3">
    <source>
        <dbReference type="ARBA" id="ARBA00022989"/>
    </source>
</evidence>
<dbReference type="Gene3D" id="2.40.50.140">
    <property type="entry name" value="Nucleic acid-binding proteins"/>
    <property type="match status" value="1"/>
</dbReference>
<sequence length="152" mass="16509">MEDDFLFGPWGWMILAAALFVLEITAPGIFFMWFGLAAAITGLITFGYDISWQWQLIAFGVLSLIAVGLAARYLRNHPLASERPLLNLRATRHVGKTYILVDPIEDGRGSVRIGDSVWRVSGPELPAGEKVTVTGADGTLLYVTKAGESGQA</sequence>